<evidence type="ECO:0000256" key="3">
    <source>
        <dbReference type="ARBA" id="ARBA00023136"/>
    </source>
</evidence>
<dbReference type="EMBL" id="CAJOAY010000095">
    <property type="protein sequence ID" value="CAF3533389.1"/>
    <property type="molecule type" value="Genomic_DNA"/>
</dbReference>
<dbReference type="GO" id="GO:0022857">
    <property type="term" value="F:transmembrane transporter activity"/>
    <property type="evidence" value="ECO:0007669"/>
    <property type="project" value="InterPro"/>
</dbReference>
<dbReference type="Gene3D" id="1.20.1250.20">
    <property type="entry name" value="MFS general substrate transporter like domains"/>
    <property type="match status" value="1"/>
</dbReference>
<gene>
    <name evidence="6" type="ORF">OKA104_LOCUS3220</name>
    <name evidence="5" type="ORF">VCS650_LOCUS25374</name>
</gene>
<sequence>MADQSFEQAPSGIKIYLSNPWNLIKTGFLVLTWIMLGFHLELVGPTMPVLIQNINVDYSGMGSVLASRAAGYLVANLLGAILQNIVKKHSEGLLVCAFILPAIVVFLTPFVTSWIIMCILFFIQGIAQSFTDLGGTNIILTMWGVNAAAPLNTAHLGYGIGAVCVNLLIRPFLNPKGSLIDNPDTDEMNSTLSSSVNNIRKNSHIVAPYTIVSILCVLIAAGHAFFYIQKLKNQRQQAEIGEIEYTAVNGNSRNVTHTVNKEVFSPYSPRTCGNGYFQYGLILSTIFICYTFFIGANDQTFAKFFFAYLKFEKFHISNSAASWGIILYWLSYSVGRFIGAILSMLLSVNMCLTIVWFGGLCLTIAWFIFVWFIGLTGTSLFILGAATGLVFAPLFPLTFGLINQRLNVVPVLLALLLSGSALGAIALQKIAGVVMDHNPNHFPTLLIVCILMGIILYIASNVVYHIHEQKNLKNARPLVTSEAVLSGEVFNNDEEL</sequence>
<reference evidence="5" key="1">
    <citation type="submission" date="2021-02" db="EMBL/GenBank/DDBJ databases">
        <authorList>
            <person name="Nowell W R."/>
        </authorList>
    </citation>
    <scope>NUCLEOTIDE SEQUENCE</scope>
</reference>
<dbReference type="EMBL" id="CAJNON010000325">
    <property type="protein sequence ID" value="CAF1196651.1"/>
    <property type="molecule type" value="Genomic_DNA"/>
</dbReference>
<dbReference type="SUPFAM" id="SSF103473">
    <property type="entry name" value="MFS general substrate transporter"/>
    <property type="match status" value="1"/>
</dbReference>
<dbReference type="Proteomes" id="UP000663881">
    <property type="component" value="Unassembled WGS sequence"/>
</dbReference>
<feature type="transmembrane region" description="Helical" evidence="4">
    <location>
        <begin position="316"/>
        <end position="338"/>
    </location>
</feature>
<feature type="transmembrane region" description="Helical" evidence="4">
    <location>
        <begin position="442"/>
        <end position="464"/>
    </location>
</feature>
<protein>
    <submittedName>
        <fullName evidence="5">Uncharacterized protein</fullName>
    </submittedName>
</protein>
<keyword evidence="1 4" id="KW-0812">Transmembrane</keyword>
<feature type="transmembrane region" description="Helical" evidence="4">
    <location>
        <begin position="409"/>
        <end position="430"/>
    </location>
</feature>
<keyword evidence="2 4" id="KW-1133">Transmembrane helix</keyword>
<evidence type="ECO:0000313" key="6">
    <source>
        <dbReference type="EMBL" id="CAF3533389.1"/>
    </source>
</evidence>
<dbReference type="PANTHER" id="PTHR23121">
    <property type="entry name" value="SODIUM-DEPENDENT GLUCOSE TRANSPORTER 1"/>
    <property type="match status" value="1"/>
</dbReference>
<proteinExistence type="predicted"/>
<dbReference type="InterPro" id="IPR036259">
    <property type="entry name" value="MFS_trans_sf"/>
</dbReference>
<dbReference type="OrthoDB" id="546893at2759"/>
<keyword evidence="3 4" id="KW-0472">Membrane</keyword>
<accession>A0A814W2V1</accession>
<evidence type="ECO:0000256" key="4">
    <source>
        <dbReference type="SAM" id="Phobius"/>
    </source>
</evidence>
<feature type="transmembrane region" description="Helical" evidence="4">
    <location>
        <begin position="206"/>
        <end position="228"/>
    </location>
</feature>
<evidence type="ECO:0000256" key="2">
    <source>
        <dbReference type="ARBA" id="ARBA00022989"/>
    </source>
</evidence>
<feature type="transmembrane region" description="Helical" evidence="4">
    <location>
        <begin position="276"/>
        <end position="296"/>
    </location>
</feature>
<dbReference type="PANTHER" id="PTHR23121:SF9">
    <property type="entry name" value="SODIUM-DEPENDENT GLUCOSE TRANSPORTER 1"/>
    <property type="match status" value="1"/>
</dbReference>
<feature type="transmembrane region" description="Helical" evidence="4">
    <location>
        <begin position="60"/>
        <end position="82"/>
    </location>
</feature>
<dbReference type="AlphaFoldDB" id="A0A814W2V1"/>
<dbReference type="Proteomes" id="UP000663891">
    <property type="component" value="Unassembled WGS sequence"/>
</dbReference>
<feature type="transmembrane region" description="Helical" evidence="4">
    <location>
        <begin position="380"/>
        <end position="402"/>
    </location>
</feature>
<organism evidence="5 7">
    <name type="scientific">Adineta steineri</name>
    <dbReference type="NCBI Taxonomy" id="433720"/>
    <lineage>
        <taxon>Eukaryota</taxon>
        <taxon>Metazoa</taxon>
        <taxon>Spiralia</taxon>
        <taxon>Gnathifera</taxon>
        <taxon>Rotifera</taxon>
        <taxon>Eurotatoria</taxon>
        <taxon>Bdelloidea</taxon>
        <taxon>Adinetida</taxon>
        <taxon>Adinetidae</taxon>
        <taxon>Adineta</taxon>
    </lineage>
</organism>
<dbReference type="Pfam" id="PF07690">
    <property type="entry name" value="MFS_1"/>
    <property type="match status" value="1"/>
</dbReference>
<dbReference type="InterPro" id="IPR011701">
    <property type="entry name" value="MFS"/>
</dbReference>
<feature type="transmembrane region" description="Helical" evidence="4">
    <location>
        <begin position="94"/>
        <end position="123"/>
    </location>
</feature>
<feature type="transmembrane region" description="Helical" evidence="4">
    <location>
        <begin position="21"/>
        <end position="40"/>
    </location>
</feature>
<name>A0A814W2V1_9BILA</name>
<evidence type="ECO:0000313" key="5">
    <source>
        <dbReference type="EMBL" id="CAF1196651.1"/>
    </source>
</evidence>
<evidence type="ECO:0000256" key="1">
    <source>
        <dbReference type="ARBA" id="ARBA00022692"/>
    </source>
</evidence>
<comment type="caution">
    <text evidence="5">The sequence shown here is derived from an EMBL/GenBank/DDBJ whole genome shotgun (WGS) entry which is preliminary data.</text>
</comment>
<evidence type="ECO:0000313" key="7">
    <source>
        <dbReference type="Proteomes" id="UP000663891"/>
    </source>
</evidence>
<feature type="transmembrane region" description="Helical" evidence="4">
    <location>
        <begin position="350"/>
        <end position="374"/>
    </location>
</feature>